<feature type="region of interest" description="Disordered" evidence="17">
    <location>
        <begin position="74"/>
        <end position="99"/>
    </location>
</feature>
<keyword evidence="8" id="KW-0804">Transcription</keyword>
<dbReference type="InterPro" id="IPR040243">
    <property type="entry name" value="Steroid_recept_RNA_1"/>
</dbReference>
<dbReference type="GO" id="GO:0005634">
    <property type="term" value="C:nucleus"/>
    <property type="evidence" value="ECO:0007669"/>
    <property type="project" value="UniProtKB-SubCell"/>
</dbReference>
<evidence type="ECO:0000256" key="4">
    <source>
        <dbReference type="ARBA" id="ARBA00022553"/>
    </source>
</evidence>
<evidence type="ECO:0000256" key="5">
    <source>
        <dbReference type="ARBA" id="ARBA00022703"/>
    </source>
</evidence>
<proteinExistence type="inferred from homology"/>
<evidence type="ECO:0000256" key="15">
    <source>
        <dbReference type="ARBA" id="ARBA00073527"/>
    </source>
</evidence>
<protein>
    <recommendedName>
        <fullName evidence="15">Steroid receptor RNA activator 1</fullName>
    </recommendedName>
    <alternativeName>
        <fullName evidence="16">Steroid receptor RNA activator protein</fullName>
    </alternativeName>
</protein>
<evidence type="ECO:0000256" key="17">
    <source>
        <dbReference type="SAM" id="MobiDB-lite"/>
    </source>
</evidence>
<evidence type="ECO:0000313" key="19">
    <source>
        <dbReference type="Proteomes" id="UP000192220"/>
    </source>
</evidence>
<dbReference type="InterPro" id="IPR009917">
    <property type="entry name" value="SRA1/Sec31"/>
</dbReference>
<feature type="region of interest" description="Disordered" evidence="17">
    <location>
        <begin position="206"/>
        <end position="296"/>
    </location>
</feature>
<dbReference type="KEGG" id="alim:106535755"/>
<accession>A0A2I4D7S7</accession>
<evidence type="ECO:0000256" key="1">
    <source>
        <dbReference type="ARBA" id="ARBA00004123"/>
    </source>
</evidence>
<evidence type="ECO:0000256" key="9">
    <source>
        <dbReference type="ARBA" id="ARBA00023170"/>
    </source>
</evidence>
<feature type="domain" description="SRA1/Sec31" evidence="18">
    <location>
        <begin position="62"/>
        <end position="211"/>
    </location>
</feature>
<keyword evidence="3" id="KW-0963">Cytoplasm</keyword>
<feature type="region of interest" description="Disordered" evidence="17">
    <location>
        <begin position="1"/>
        <end position="38"/>
    </location>
</feature>
<dbReference type="GO" id="GO:0006915">
    <property type="term" value="P:apoptotic process"/>
    <property type="evidence" value="ECO:0007669"/>
    <property type="project" value="UniProtKB-KW"/>
</dbReference>
<keyword evidence="5" id="KW-0053">Apoptosis</keyword>
<dbReference type="PANTHER" id="PTHR18834:SF2">
    <property type="entry name" value="STEROID RECEPTOR RNA ACTIVATOR 1"/>
    <property type="match status" value="1"/>
</dbReference>
<keyword evidence="7" id="KW-0010">Activator</keyword>
<dbReference type="GO" id="GO:1990904">
    <property type="term" value="C:ribonucleoprotein complex"/>
    <property type="evidence" value="ECO:0007669"/>
    <property type="project" value="UniProtKB-KW"/>
</dbReference>
<dbReference type="Gene3D" id="1.20.940.10">
    <property type="entry name" value="Functional domain of the splicing factor Prp18"/>
    <property type="match status" value="1"/>
</dbReference>
<sequence>MEDMYIKPGNQERGWNDPPQFSYGLQTAHGPPKNLLNKRAVQPTTSGAGVTPSAPLCSKAPPPPICSIAPPPFLPGERVATPPSPVGPMRSQEEAASSQSEPDVCAVMLVLNRALEACRTSVKVQVCNEVAKRLRLLEDSWRTGKLSLPVQRRMDTLSQELQAGHWDSADEVHRSLMVDHVTQVSQWMVGVKRLIAETRNLSPELLRPLQNLTRPESAEPAEGSKKPDQDPVDPDQDPIDPVLSSLEPVQDPVEPVQDPVEPVQGPVDPVQNPVEPVQDPVEPVQDPVDPVQDPVE</sequence>
<reference evidence="20" key="1">
    <citation type="submission" date="2025-08" db="UniProtKB">
        <authorList>
            <consortium name="RefSeq"/>
        </authorList>
    </citation>
    <scope>IDENTIFICATION</scope>
</reference>
<feature type="compositionally biased region" description="Low complexity" evidence="17">
    <location>
        <begin position="239"/>
        <end position="296"/>
    </location>
</feature>
<keyword evidence="19" id="KW-1185">Reference proteome</keyword>
<dbReference type="FunFam" id="1.20.940.10:FF:000006">
    <property type="entry name" value="steroid receptor RNA activator 1"/>
    <property type="match status" value="1"/>
</dbReference>
<dbReference type="CTD" id="10011"/>
<keyword evidence="10" id="KW-0539">Nucleus</keyword>
<evidence type="ECO:0000256" key="6">
    <source>
        <dbReference type="ARBA" id="ARBA00023015"/>
    </source>
</evidence>
<dbReference type="OrthoDB" id="5982138at2759"/>
<dbReference type="GeneID" id="106535755"/>
<evidence type="ECO:0000313" key="20">
    <source>
        <dbReference type="RefSeq" id="XP_013888287.1"/>
    </source>
</evidence>
<name>A0A2I4D7S7_AUSLI</name>
<evidence type="ECO:0000259" key="18">
    <source>
        <dbReference type="Pfam" id="PF07304"/>
    </source>
</evidence>
<keyword evidence="9 20" id="KW-0675">Receptor</keyword>
<evidence type="ECO:0000256" key="10">
    <source>
        <dbReference type="ARBA" id="ARBA00023242"/>
    </source>
</evidence>
<comment type="similarity">
    <text evidence="13">Belongs to the SRA1 family.</text>
</comment>
<dbReference type="RefSeq" id="XP_013888287.1">
    <property type="nucleotide sequence ID" value="XM_014032833.1"/>
</dbReference>
<evidence type="ECO:0000256" key="16">
    <source>
        <dbReference type="ARBA" id="ARBA00081120"/>
    </source>
</evidence>
<dbReference type="GO" id="GO:0006357">
    <property type="term" value="P:regulation of transcription by RNA polymerase II"/>
    <property type="evidence" value="ECO:0007669"/>
    <property type="project" value="InterPro"/>
</dbReference>
<gene>
    <name evidence="20" type="primary">sra1</name>
</gene>
<keyword evidence="11" id="KW-0687">Ribonucleoprotein</keyword>
<dbReference type="Pfam" id="PF07304">
    <property type="entry name" value="SRA1"/>
    <property type="match status" value="1"/>
</dbReference>
<evidence type="ECO:0000256" key="14">
    <source>
        <dbReference type="ARBA" id="ARBA00063541"/>
    </source>
</evidence>
<dbReference type="GO" id="GO:0003713">
    <property type="term" value="F:transcription coactivator activity"/>
    <property type="evidence" value="ECO:0007669"/>
    <property type="project" value="InterPro"/>
</dbReference>
<evidence type="ECO:0000256" key="2">
    <source>
        <dbReference type="ARBA" id="ARBA00004496"/>
    </source>
</evidence>
<evidence type="ECO:0000256" key="8">
    <source>
        <dbReference type="ARBA" id="ARBA00023163"/>
    </source>
</evidence>
<dbReference type="PANTHER" id="PTHR18834">
    <property type="entry name" value="STEROID RECEPTOR RNA ACTIVATOR 1"/>
    <property type="match status" value="1"/>
</dbReference>
<keyword evidence="4" id="KW-0597">Phosphoprotein</keyword>
<dbReference type="AlphaFoldDB" id="A0A2I4D7S7"/>
<dbReference type="STRING" id="52670.A0A2I4D7S7"/>
<evidence type="ECO:0000256" key="7">
    <source>
        <dbReference type="ARBA" id="ARBA00023159"/>
    </source>
</evidence>
<evidence type="ECO:0000256" key="12">
    <source>
        <dbReference type="ARBA" id="ARBA00059202"/>
    </source>
</evidence>
<evidence type="ECO:0000256" key="11">
    <source>
        <dbReference type="ARBA" id="ARBA00023274"/>
    </source>
</evidence>
<organism evidence="19 20">
    <name type="scientific">Austrofundulus limnaeus</name>
    <name type="common">Annual killifish</name>
    <dbReference type="NCBI Taxonomy" id="52670"/>
    <lineage>
        <taxon>Eukaryota</taxon>
        <taxon>Metazoa</taxon>
        <taxon>Chordata</taxon>
        <taxon>Craniata</taxon>
        <taxon>Vertebrata</taxon>
        <taxon>Euteleostomi</taxon>
        <taxon>Actinopterygii</taxon>
        <taxon>Neopterygii</taxon>
        <taxon>Teleostei</taxon>
        <taxon>Neoteleostei</taxon>
        <taxon>Acanthomorphata</taxon>
        <taxon>Ovalentaria</taxon>
        <taxon>Atherinomorphae</taxon>
        <taxon>Cyprinodontiformes</taxon>
        <taxon>Rivulidae</taxon>
        <taxon>Austrofundulus</taxon>
    </lineage>
</organism>
<keyword evidence="6" id="KW-0805">Transcription regulation</keyword>
<dbReference type="Proteomes" id="UP000192220">
    <property type="component" value="Unplaced"/>
</dbReference>
<evidence type="ECO:0000256" key="3">
    <source>
        <dbReference type="ARBA" id="ARBA00022490"/>
    </source>
</evidence>
<comment type="function">
    <text evidence="12">Functional RNA which acts as a transcriptional coactivator that selectively enhances steroid receptor-mediated transactivation ligand-independently through a mechanism involving the modulating N-terminal domain (AF-1) of steroid receptors. Also mediates transcriptional coactivation of steroid receptors ligand-dependently through the steroid-binding domain (AF-2). Enhances cellular proliferation and differentiation and promotes apoptosis in vivo. May play a role in tumorigenesis.</text>
</comment>
<dbReference type="GO" id="GO:0005737">
    <property type="term" value="C:cytoplasm"/>
    <property type="evidence" value="ECO:0007669"/>
    <property type="project" value="UniProtKB-SubCell"/>
</dbReference>
<dbReference type="InParanoid" id="A0A2I4D7S7"/>
<comment type="subcellular location">
    <subcellularLocation>
        <location evidence="2">Cytoplasm</location>
    </subcellularLocation>
    <subcellularLocation>
        <location evidence="1">Nucleus</location>
    </subcellularLocation>
</comment>
<evidence type="ECO:0000256" key="13">
    <source>
        <dbReference type="ARBA" id="ARBA00061450"/>
    </source>
</evidence>
<comment type="subunit">
    <text evidence="14">SRA1 RNA exists in a ribonucleoprotein complex containing NCOA1. The RNA also forms a complex with PUS1 and RARG in the nucleus. Interacts with AR.</text>
</comment>